<gene>
    <name evidence="2" type="ORF">LTRI10_LOCUS22796</name>
</gene>
<dbReference type="Proteomes" id="UP001497516">
    <property type="component" value="Chromosome 4"/>
</dbReference>
<proteinExistence type="predicted"/>
<name>A0AAV2E6P8_9ROSI</name>
<evidence type="ECO:0000256" key="1">
    <source>
        <dbReference type="SAM" id="MobiDB-lite"/>
    </source>
</evidence>
<keyword evidence="3" id="KW-1185">Reference proteome</keyword>
<reference evidence="2 3" key="1">
    <citation type="submission" date="2024-04" db="EMBL/GenBank/DDBJ databases">
        <authorList>
            <person name="Fracassetti M."/>
        </authorList>
    </citation>
    <scope>NUCLEOTIDE SEQUENCE [LARGE SCALE GENOMIC DNA]</scope>
</reference>
<protein>
    <submittedName>
        <fullName evidence="2">Uncharacterized protein</fullName>
    </submittedName>
</protein>
<feature type="region of interest" description="Disordered" evidence="1">
    <location>
        <begin position="49"/>
        <end position="77"/>
    </location>
</feature>
<dbReference type="EMBL" id="OZ034817">
    <property type="protein sequence ID" value="CAL1381418.1"/>
    <property type="molecule type" value="Genomic_DNA"/>
</dbReference>
<sequence length="139" mass="15982">MGSYITRLARYFDISLKRCSRVERNQRFDEGTLHSMRLLQTFGPMRYIEGLSPDPEVPPPAEQRPAHAPGRRRRPALQCLAQPPPAPAGDPLVHRVDRLETNFVGFSYRLDRQTDILELMARRQGILPEEVMGTSTRER</sequence>
<evidence type="ECO:0000313" key="3">
    <source>
        <dbReference type="Proteomes" id="UP001497516"/>
    </source>
</evidence>
<evidence type="ECO:0000313" key="2">
    <source>
        <dbReference type="EMBL" id="CAL1381418.1"/>
    </source>
</evidence>
<organism evidence="2 3">
    <name type="scientific">Linum trigynum</name>
    <dbReference type="NCBI Taxonomy" id="586398"/>
    <lineage>
        <taxon>Eukaryota</taxon>
        <taxon>Viridiplantae</taxon>
        <taxon>Streptophyta</taxon>
        <taxon>Embryophyta</taxon>
        <taxon>Tracheophyta</taxon>
        <taxon>Spermatophyta</taxon>
        <taxon>Magnoliopsida</taxon>
        <taxon>eudicotyledons</taxon>
        <taxon>Gunneridae</taxon>
        <taxon>Pentapetalae</taxon>
        <taxon>rosids</taxon>
        <taxon>fabids</taxon>
        <taxon>Malpighiales</taxon>
        <taxon>Linaceae</taxon>
        <taxon>Linum</taxon>
    </lineage>
</organism>
<dbReference type="AlphaFoldDB" id="A0AAV2E6P8"/>
<accession>A0AAV2E6P8</accession>